<dbReference type="SUPFAM" id="SSF53850">
    <property type="entry name" value="Periplasmic binding protein-like II"/>
    <property type="match status" value="1"/>
</dbReference>
<organism evidence="5 6">
    <name type="scientific">Devosia neptuniae</name>
    <dbReference type="NCBI Taxonomy" id="191302"/>
    <lineage>
        <taxon>Bacteria</taxon>
        <taxon>Pseudomonadati</taxon>
        <taxon>Pseudomonadota</taxon>
        <taxon>Alphaproteobacteria</taxon>
        <taxon>Hyphomicrobiales</taxon>
        <taxon>Devosiaceae</taxon>
        <taxon>Devosia</taxon>
    </lineage>
</organism>
<dbReference type="EMBL" id="CP104964">
    <property type="protein sequence ID" value="UXN67761.1"/>
    <property type="molecule type" value="Genomic_DNA"/>
</dbReference>
<accession>A0ABY6C8W7</accession>
<keyword evidence="6" id="KW-1185">Reference proteome</keyword>
<dbReference type="Pfam" id="PF13416">
    <property type="entry name" value="SBP_bac_8"/>
    <property type="match status" value="1"/>
</dbReference>
<evidence type="ECO:0000313" key="5">
    <source>
        <dbReference type="EMBL" id="UXN67761.1"/>
    </source>
</evidence>
<feature type="region of interest" description="Disordered" evidence="4">
    <location>
        <begin position="405"/>
        <end position="440"/>
    </location>
</feature>
<evidence type="ECO:0000256" key="4">
    <source>
        <dbReference type="SAM" id="MobiDB-lite"/>
    </source>
</evidence>
<dbReference type="PROSITE" id="PS51318">
    <property type="entry name" value="TAT"/>
    <property type="match status" value="1"/>
</dbReference>
<dbReference type="InterPro" id="IPR006059">
    <property type="entry name" value="SBP"/>
</dbReference>
<evidence type="ECO:0000256" key="3">
    <source>
        <dbReference type="ARBA" id="ARBA00022764"/>
    </source>
</evidence>
<dbReference type="PANTHER" id="PTHR43649">
    <property type="entry name" value="ARABINOSE-BINDING PROTEIN-RELATED"/>
    <property type="match status" value="1"/>
</dbReference>
<reference evidence="5 6" key="1">
    <citation type="submission" date="2022-09" db="EMBL/GenBank/DDBJ databases">
        <title>Interaction between co-microsymbionts with complementary sets of symbiotic genes in legume-rhizobium systems.</title>
        <authorList>
            <person name="Safronova V."/>
            <person name="Sazanova A."/>
            <person name="Afonin A."/>
            <person name="Chirak E."/>
        </authorList>
    </citation>
    <scope>NUCLEOTIDE SEQUENCE [LARGE SCALE GENOMIC DNA]</scope>
    <source>
        <strain evidence="5 6">A18/4-1</strain>
        <plasmid evidence="5 6">p_unnamed1</plasmid>
    </source>
</reference>
<evidence type="ECO:0000313" key="6">
    <source>
        <dbReference type="Proteomes" id="UP001061862"/>
    </source>
</evidence>
<proteinExistence type="inferred from homology"/>
<keyword evidence="3" id="KW-0574">Periplasm</keyword>
<gene>
    <name evidence="5" type="ORF">N8A98_01475</name>
</gene>
<dbReference type="InterPro" id="IPR006311">
    <property type="entry name" value="TAT_signal"/>
</dbReference>
<sequence length="440" mass="46809">MTFRMPRRQFLMGSATLAASTSFGLSTAQAQQASLRLAFWGGQDRANRTYAVVDKFTEQTGTAIDGEFIAWDDYWTRLATQVSGGSAPDVLQMDYRYIVEYASRGAIAPLDDFIGSTLKLDDFDEDQVAGGRVNGKLYGVSLGSNSAAMIYNATVFEEVGIAPPDLTTTYDDYRAMGEAFAAANVRNGIKVLSDSSGSDVVFENWLRQNGSALYTPEGAIGFDETALVDWFRLWAGLRDAGVIVSAEDQALSTASAESSMIITNKAATTPIHSNELVVYQGISPDQLGLASYPLISDGAGGHYRKPSQFFSVSGASQNAEQAAAFISYFVNDPAAAKLLGVERGVPCTQTARDAVANELSPESRAALDFVISLGALVGPLPPSPPPPPARSARLLAISPRRLPLACAHPKMPPRPSSPTQPPSLPAVADRSRLAGTPLAR</sequence>
<dbReference type="Proteomes" id="UP001061862">
    <property type="component" value="Plasmid p_unnamed1"/>
</dbReference>
<geneLocation type="plasmid" evidence="5 6">
    <name>p_unnamed1</name>
</geneLocation>
<dbReference type="Gene3D" id="3.40.190.10">
    <property type="entry name" value="Periplasmic binding protein-like II"/>
    <property type="match status" value="2"/>
</dbReference>
<evidence type="ECO:0000256" key="2">
    <source>
        <dbReference type="ARBA" id="ARBA00008520"/>
    </source>
</evidence>
<name>A0ABY6C8W7_9HYPH</name>
<comment type="similarity">
    <text evidence="2">Belongs to the bacterial solute-binding protein 1 family.</text>
</comment>
<comment type="subcellular location">
    <subcellularLocation>
        <location evidence="1">Periplasm</location>
    </subcellularLocation>
</comment>
<keyword evidence="5" id="KW-0614">Plasmid</keyword>
<feature type="compositionally biased region" description="Pro residues" evidence="4">
    <location>
        <begin position="410"/>
        <end position="424"/>
    </location>
</feature>
<protein>
    <submittedName>
        <fullName evidence="5">Extracellular solute-binding protein</fullName>
    </submittedName>
</protein>
<dbReference type="RefSeq" id="WP_262165204.1">
    <property type="nucleotide sequence ID" value="NZ_CP104964.1"/>
</dbReference>
<dbReference type="PANTHER" id="PTHR43649:SF11">
    <property type="entry name" value="ABC TRANSPORTER SUBSTRATE-BINDING PROTEIN YESO-RELATED"/>
    <property type="match status" value="1"/>
</dbReference>
<evidence type="ECO:0000256" key="1">
    <source>
        <dbReference type="ARBA" id="ARBA00004418"/>
    </source>
</evidence>
<dbReference type="InterPro" id="IPR050490">
    <property type="entry name" value="Bact_solute-bd_prot1"/>
</dbReference>